<proteinExistence type="predicted"/>
<dbReference type="Proteomes" id="UP001358417">
    <property type="component" value="Unassembled WGS sequence"/>
</dbReference>
<sequence>MSRYAPVSHHPPAEFTSANFDNMNSQYPPYTNSSENIPLKSQNFTRVSEQSEPYNSMSQQSTWKEFNRTDTGSSLGKIASSPWEHKLNEKHVRGVPPPTDTTRYFDRGRQTRRVFLECLFMWFGTAFVCGALAGTMYGFSRITSGMSQFQKYGYNALVTGLSIVLGLAFAAQFKQYAEMMRWRFLASEYRSLQDFELVLGCDSYRNTLSLMCGGNRKGTWYPSKTQVIACFWFMVFVVFNVCAALLGLTYSIDVSETAISISPGNISVADLSYISGDDLEDNGASLSIYESMPAANLWGELGLSYQDSVYPVDGTNSSWKYTFSDYSSNPENKLGVLSTREVHSTSTCQEYKVTFGGFGNFNVGEDTTAVNLVMYEDFEGVEQSLIIENVAIGATSYIGNGSSVDNLTCGPRCAQVLILQTANNCTEAMTLTTNTTDDCFGVVPVPEPRLWTCDTNITDVLNATSPLEGFQTPEVLALPDPQAQIIAGATGWSGVFLGDSGLTQAVIFRGRNIMNAPGSAGAEGIAQLVMRFSVGVVAAIDQAGGPRQYTMGANSPGAAQIVNVKWKWSILILAGIPLVQFIMLIGVVWFSGKAVILEPSYMTAAHLLQPMLNKVGESGSLLSTDEMAERLGDYKIAYAVRPDRNDPGHSDTTFVRDLGIVEEAEGYGYIRGKMPEGRYD</sequence>
<keyword evidence="2" id="KW-0812">Transmembrane</keyword>
<comment type="caution">
    <text evidence="3">The sequence shown here is derived from an EMBL/GenBank/DDBJ whole genome shotgun (WGS) entry which is preliminary data.</text>
</comment>
<keyword evidence="2" id="KW-1133">Transmembrane helix</keyword>
<feature type="region of interest" description="Disordered" evidence="1">
    <location>
        <begin position="1"/>
        <end position="36"/>
    </location>
</feature>
<protein>
    <submittedName>
        <fullName evidence="3">Uncharacterized protein</fullName>
    </submittedName>
</protein>
<name>A0AAV9N8Q7_9EURO</name>
<feature type="compositionally biased region" description="Polar residues" evidence="1">
    <location>
        <begin position="16"/>
        <end position="36"/>
    </location>
</feature>
<feature type="transmembrane region" description="Helical" evidence="2">
    <location>
        <begin position="227"/>
        <end position="252"/>
    </location>
</feature>
<reference evidence="3 4" key="1">
    <citation type="submission" date="2023-08" db="EMBL/GenBank/DDBJ databases">
        <title>Black Yeasts Isolated from many extreme environments.</title>
        <authorList>
            <person name="Coleine C."/>
            <person name="Stajich J.E."/>
            <person name="Selbmann L."/>
        </authorList>
    </citation>
    <scope>NUCLEOTIDE SEQUENCE [LARGE SCALE GENOMIC DNA]</scope>
    <source>
        <strain evidence="3 4">CCFEE 5792</strain>
    </source>
</reference>
<dbReference type="AlphaFoldDB" id="A0AAV9N8Q7"/>
<evidence type="ECO:0000256" key="1">
    <source>
        <dbReference type="SAM" id="MobiDB-lite"/>
    </source>
</evidence>
<keyword evidence="2" id="KW-0472">Membrane</keyword>
<evidence type="ECO:0000256" key="2">
    <source>
        <dbReference type="SAM" id="Phobius"/>
    </source>
</evidence>
<accession>A0AAV9N8Q7</accession>
<feature type="transmembrane region" description="Helical" evidence="2">
    <location>
        <begin position="568"/>
        <end position="590"/>
    </location>
</feature>
<dbReference type="EMBL" id="JAVRRD010000014">
    <property type="protein sequence ID" value="KAK5051925.1"/>
    <property type="molecule type" value="Genomic_DNA"/>
</dbReference>
<keyword evidence="4" id="KW-1185">Reference proteome</keyword>
<feature type="transmembrane region" description="Helical" evidence="2">
    <location>
        <begin position="114"/>
        <end position="140"/>
    </location>
</feature>
<organism evidence="3 4">
    <name type="scientific">Exophiala bonariae</name>
    <dbReference type="NCBI Taxonomy" id="1690606"/>
    <lineage>
        <taxon>Eukaryota</taxon>
        <taxon>Fungi</taxon>
        <taxon>Dikarya</taxon>
        <taxon>Ascomycota</taxon>
        <taxon>Pezizomycotina</taxon>
        <taxon>Eurotiomycetes</taxon>
        <taxon>Chaetothyriomycetidae</taxon>
        <taxon>Chaetothyriales</taxon>
        <taxon>Herpotrichiellaceae</taxon>
        <taxon>Exophiala</taxon>
    </lineage>
</organism>
<evidence type="ECO:0000313" key="4">
    <source>
        <dbReference type="Proteomes" id="UP001358417"/>
    </source>
</evidence>
<feature type="transmembrane region" description="Helical" evidence="2">
    <location>
        <begin position="152"/>
        <end position="173"/>
    </location>
</feature>
<gene>
    <name evidence="3" type="ORF">LTR84_002728</name>
</gene>
<dbReference type="GeneID" id="89970927"/>
<dbReference type="RefSeq" id="XP_064705939.1">
    <property type="nucleotide sequence ID" value="XM_064846329.1"/>
</dbReference>
<evidence type="ECO:0000313" key="3">
    <source>
        <dbReference type="EMBL" id="KAK5051925.1"/>
    </source>
</evidence>